<dbReference type="EMBL" id="CADCUC010000015">
    <property type="protein sequence ID" value="CAA9305388.1"/>
    <property type="molecule type" value="Genomic_DNA"/>
</dbReference>
<sequence length="113" mass="12101">HQVALLLFRPAQAVRRGDREPPQPGGLGAPGQAAPEPRRALRRGERAGHGPEGTPDAPGPGEHDRLHQGGRLKGDERVPAYGPDRGPQPQDMPLPPAGRGQELVTPHNRDHPM</sequence>
<proteinExistence type="predicted"/>
<evidence type="ECO:0000256" key="1">
    <source>
        <dbReference type="SAM" id="MobiDB-lite"/>
    </source>
</evidence>
<feature type="non-terminal residue" evidence="2">
    <location>
        <position position="1"/>
    </location>
</feature>
<organism evidence="2">
    <name type="scientific">uncultured Microvirga sp</name>
    <dbReference type="NCBI Taxonomy" id="412392"/>
    <lineage>
        <taxon>Bacteria</taxon>
        <taxon>Pseudomonadati</taxon>
        <taxon>Pseudomonadota</taxon>
        <taxon>Alphaproteobacteria</taxon>
        <taxon>Hyphomicrobiales</taxon>
        <taxon>Methylobacteriaceae</taxon>
        <taxon>Microvirga</taxon>
        <taxon>environmental samples</taxon>
    </lineage>
</organism>
<feature type="region of interest" description="Disordered" evidence="1">
    <location>
        <begin position="1"/>
        <end position="113"/>
    </location>
</feature>
<gene>
    <name evidence="2" type="ORF">AVDCRST_MAG90-62</name>
</gene>
<feature type="non-terminal residue" evidence="2">
    <location>
        <position position="113"/>
    </location>
</feature>
<evidence type="ECO:0000313" key="2">
    <source>
        <dbReference type="EMBL" id="CAA9305388.1"/>
    </source>
</evidence>
<feature type="compositionally biased region" description="Basic and acidic residues" evidence="1">
    <location>
        <begin position="36"/>
        <end position="49"/>
    </location>
</feature>
<reference evidence="2" key="1">
    <citation type="submission" date="2020-02" db="EMBL/GenBank/DDBJ databases">
        <authorList>
            <person name="Meier V. D."/>
        </authorList>
    </citation>
    <scope>NUCLEOTIDE SEQUENCE</scope>
    <source>
        <strain evidence="2">AVDCRST_MAG90</strain>
    </source>
</reference>
<dbReference type="AlphaFoldDB" id="A0A6J4KGK4"/>
<accession>A0A6J4KGK4</accession>
<protein>
    <submittedName>
        <fullName evidence="2">cAMP-binding proteins - catabolite gene activator and regulatory subunit of cAMP-dependent protein kinases</fullName>
    </submittedName>
</protein>
<name>A0A6J4KGK4_9HYPH</name>
<feature type="compositionally biased region" description="Basic and acidic residues" evidence="1">
    <location>
        <begin position="61"/>
        <end position="78"/>
    </location>
</feature>